<feature type="transmembrane region" description="Helical" evidence="2">
    <location>
        <begin position="211"/>
        <end position="234"/>
    </location>
</feature>
<dbReference type="AlphaFoldDB" id="A0A8H3FRB3"/>
<evidence type="ECO:0008006" key="5">
    <source>
        <dbReference type="Google" id="ProtNLM"/>
    </source>
</evidence>
<feature type="transmembrane region" description="Helical" evidence="2">
    <location>
        <begin position="246"/>
        <end position="269"/>
    </location>
</feature>
<sequence>MVAPIVPQNRRHSTGYYMRYLRIVVQGGYPFNMLEHNNTKARSLPYVKGYRLALLLIILLYNPDTHLFTPIDPDELRTARHAIKELTQRLTLCVMAAVTPFDPYSQSFELLTSDGTPFNVSIPELDTFVNYNNQICINYGAQTGASIILLVVLLLLTKPDRRASAIFIVNVASLALNIIRNVLQCLYFTGPFTETYAVFSGDFSRVHTGDYATSVTATVFTLLVLVCVEISLCLQTRVVCVTIRQLYRKIIFAASVVIALLAVAFRLALCIENSIYIVQAKVDGPLYQLASATTITETISICWFSVVFVTKLAFALNERRKLGLVQFGPMQIIFIMGCQTLIIPALFATLQFAVSNPALYSNALTCVAIFLPLSSLWASASLDSRFQASKEQHYGNKMIPSYQSASTGRPDGRTINGPLSPANTENTGTSGSGAQSPHHIGQRQALRDLEAQGMVEMGNFRNQ</sequence>
<dbReference type="InterPro" id="IPR000366">
    <property type="entry name" value="GPCR_STE2"/>
</dbReference>
<dbReference type="GO" id="GO:0000750">
    <property type="term" value="P:pheromone-dependent signal transduction involved in conjugation with cellular fusion"/>
    <property type="evidence" value="ECO:0007669"/>
    <property type="project" value="TreeGrafter"/>
</dbReference>
<keyword evidence="2" id="KW-0472">Membrane</keyword>
<feature type="transmembrane region" description="Helical" evidence="2">
    <location>
        <begin position="289"/>
        <end position="310"/>
    </location>
</feature>
<protein>
    <recommendedName>
        <fullName evidence="5">Pheromone alpha factor receptor</fullName>
    </recommendedName>
</protein>
<keyword evidence="2" id="KW-1133">Transmembrane helix</keyword>
<feature type="region of interest" description="Disordered" evidence="1">
    <location>
        <begin position="400"/>
        <end position="442"/>
    </location>
</feature>
<dbReference type="PRINTS" id="PR00250">
    <property type="entry name" value="GPCRSTE2"/>
</dbReference>
<dbReference type="Pfam" id="PF02116">
    <property type="entry name" value="STE2"/>
    <property type="match status" value="1"/>
</dbReference>
<keyword evidence="2" id="KW-0812">Transmembrane</keyword>
<evidence type="ECO:0000256" key="1">
    <source>
        <dbReference type="SAM" id="MobiDB-lite"/>
    </source>
</evidence>
<proteinExistence type="predicted"/>
<dbReference type="CDD" id="cd14939">
    <property type="entry name" value="7tmD_STE2"/>
    <property type="match status" value="1"/>
</dbReference>
<dbReference type="Gene3D" id="1.10.287.920">
    <property type="entry name" value="Pheromone alpha factor receptor"/>
    <property type="match status" value="1"/>
</dbReference>
<feature type="transmembrane region" description="Helical" evidence="2">
    <location>
        <begin position="359"/>
        <end position="380"/>
    </location>
</feature>
<evidence type="ECO:0000256" key="2">
    <source>
        <dbReference type="SAM" id="Phobius"/>
    </source>
</evidence>
<dbReference type="PANTHER" id="PTHR28009">
    <property type="entry name" value="PHEROMONE ALPHA FACTOR RECEPTOR"/>
    <property type="match status" value="1"/>
</dbReference>
<comment type="caution">
    <text evidence="3">The sequence shown here is derived from an EMBL/GenBank/DDBJ whole genome shotgun (WGS) entry which is preliminary data.</text>
</comment>
<keyword evidence="4" id="KW-1185">Reference proteome</keyword>
<dbReference type="GO" id="GO:0004932">
    <property type="term" value="F:mating-type factor pheromone receptor activity"/>
    <property type="evidence" value="ECO:0007669"/>
    <property type="project" value="InterPro"/>
</dbReference>
<dbReference type="Proteomes" id="UP000664534">
    <property type="component" value="Unassembled WGS sequence"/>
</dbReference>
<gene>
    <name evidence="3" type="ORF">IMSHALPRED_006959</name>
</gene>
<dbReference type="PANTHER" id="PTHR28009:SF1">
    <property type="entry name" value="PHEROMONE ALPHA FACTOR RECEPTOR"/>
    <property type="match status" value="1"/>
</dbReference>
<dbReference type="InterPro" id="IPR027458">
    <property type="entry name" value="STE2_TM1-TM2_sf"/>
</dbReference>
<evidence type="ECO:0000313" key="3">
    <source>
        <dbReference type="EMBL" id="CAF9926428.1"/>
    </source>
</evidence>
<organism evidence="3 4">
    <name type="scientific">Imshaugia aleurites</name>
    <dbReference type="NCBI Taxonomy" id="172621"/>
    <lineage>
        <taxon>Eukaryota</taxon>
        <taxon>Fungi</taxon>
        <taxon>Dikarya</taxon>
        <taxon>Ascomycota</taxon>
        <taxon>Pezizomycotina</taxon>
        <taxon>Lecanoromycetes</taxon>
        <taxon>OSLEUM clade</taxon>
        <taxon>Lecanoromycetidae</taxon>
        <taxon>Lecanorales</taxon>
        <taxon>Lecanorineae</taxon>
        <taxon>Parmeliaceae</taxon>
        <taxon>Imshaugia</taxon>
    </lineage>
</organism>
<feature type="transmembrane region" description="Helical" evidence="2">
    <location>
        <begin position="139"/>
        <end position="156"/>
    </location>
</feature>
<dbReference type="OrthoDB" id="5402633at2759"/>
<accession>A0A8H3FRB3</accession>
<feature type="compositionally biased region" description="Polar residues" evidence="1">
    <location>
        <begin position="421"/>
        <end position="435"/>
    </location>
</feature>
<dbReference type="EMBL" id="CAJPDT010000043">
    <property type="protein sequence ID" value="CAF9926428.1"/>
    <property type="molecule type" value="Genomic_DNA"/>
</dbReference>
<name>A0A8H3FRB3_9LECA</name>
<dbReference type="GO" id="GO:0038038">
    <property type="term" value="C:G protein-coupled receptor homodimeric complex"/>
    <property type="evidence" value="ECO:0007669"/>
    <property type="project" value="TreeGrafter"/>
</dbReference>
<reference evidence="3" key="1">
    <citation type="submission" date="2021-03" db="EMBL/GenBank/DDBJ databases">
        <authorList>
            <person name="Tagirdzhanova G."/>
        </authorList>
    </citation>
    <scope>NUCLEOTIDE SEQUENCE</scope>
</reference>
<evidence type="ECO:0000313" key="4">
    <source>
        <dbReference type="Proteomes" id="UP000664534"/>
    </source>
</evidence>
<feature type="transmembrane region" description="Helical" evidence="2">
    <location>
        <begin position="331"/>
        <end position="353"/>
    </location>
</feature>